<dbReference type="STRING" id="1531966.A0A0A1T3F0"/>
<keyword evidence="2" id="KW-0812">Transmembrane</keyword>
<evidence type="ECO:0000256" key="3">
    <source>
        <dbReference type="SAM" id="SignalP"/>
    </source>
</evidence>
<sequence length="850" mass="91554">MTVKQALIAGLQLAQLAAAAPSVFFPFNAQLPPAARIDTFFSYTLSPHTFDAAGPVTLSFGDNHPSWLSIESDERRIFGTPKDSDFASGDIVGQQVDIIATDQNGSVAMNATVVISREKAPTIQIPLSKQIQGFGNYSAPSNILAYPSTDFSYSFDRQTWEHQEKLNYYAVSSNNSPLPAWVKFDIATLTFSGKTPPFESLVQPPETFGLKLVASDIVGFAGSNIEFAIVVGAHKLATTNPIITLNATRGSTVTYDGLENGVTLDSKPVQPGDLRATTKDMPEWMTFDSATGRLHGTPDNNAHSTNFTITFSDNHLDSLDVIVVLNVATGLFKTTFTDMQVRPGSKFDVDVAKFLKNPDDITIDVSTEPTENWLKVDGFKLSGTTPKSGKGSFDITVKATSKSTKLTETEKLHAAFLAEDGTPTSSGSSSPTGSSGDPTSEVGSDGSNNGGGRLTTGDILLATIIPILFIALVVLLMVCFLRRRRARRTSDNSVYHKKVSSPVPGSFRVEKSAASIEEAERALVDEKKTGPVVYTNVAPVSPVSTARPRSSATLGNASIEHDYIHDNVSPTIRGLSRQESNNNRQSWETVEGDIPVMSGGKSMDYEVTEGVVPMVPPSMPSASPRRANNYTPPKLRDYPQLQPPTMAAFKQPPTHSYKSVDVYSSITTSSAALPANLSTYTSPVKTIGSTLAESHASGPNWEALSTSSSAESRLGELQRPQMAVLPAKTTGDLRTWNSGLQSIESRSIVADASFGSSENWRVIGKRDNTGLSYDELVEDSPYHPARPSTANPDRSSSPDLLSPSKWGTTPRRIDDMPGKMGIPQSISALSREWRREDSGKLSDGSFKVFL</sequence>
<evidence type="ECO:0000259" key="4">
    <source>
        <dbReference type="SMART" id="SM00736"/>
    </source>
</evidence>
<evidence type="ECO:0000313" key="6">
    <source>
        <dbReference type="Proteomes" id="UP000039046"/>
    </source>
</evidence>
<feature type="signal peptide" evidence="3">
    <location>
        <begin position="1"/>
        <end position="19"/>
    </location>
</feature>
<feature type="region of interest" description="Disordered" evidence="1">
    <location>
        <begin position="695"/>
        <end position="720"/>
    </location>
</feature>
<organism evidence="5 6">
    <name type="scientific">[Torrubiella] hemipterigena</name>
    <dbReference type="NCBI Taxonomy" id="1531966"/>
    <lineage>
        <taxon>Eukaryota</taxon>
        <taxon>Fungi</taxon>
        <taxon>Dikarya</taxon>
        <taxon>Ascomycota</taxon>
        <taxon>Pezizomycotina</taxon>
        <taxon>Sordariomycetes</taxon>
        <taxon>Hypocreomycetidae</taxon>
        <taxon>Hypocreales</taxon>
        <taxon>Clavicipitaceae</taxon>
        <taxon>Clavicipitaceae incertae sedis</taxon>
        <taxon>'Torrubiella' clade</taxon>
    </lineage>
</organism>
<feature type="compositionally biased region" description="Low complexity" evidence="1">
    <location>
        <begin position="792"/>
        <end position="804"/>
    </location>
</feature>
<dbReference type="GO" id="GO:0016020">
    <property type="term" value="C:membrane"/>
    <property type="evidence" value="ECO:0007669"/>
    <property type="project" value="InterPro"/>
</dbReference>
<feature type="compositionally biased region" description="Low complexity" evidence="1">
    <location>
        <begin position="420"/>
        <end position="440"/>
    </location>
</feature>
<proteinExistence type="predicted"/>
<dbReference type="Pfam" id="PF05345">
    <property type="entry name" value="He_PIG"/>
    <property type="match status" value="2"/>
</dbReference>
<dbReference type="HOGENOM" id="CLU_010932_0_0_1"/>
<evidence type="ECO:0000256" key="1">
    <source>
        <dbReference type="SAM" id="MobiDB-lite"/>
    </source>
</evidence>
<evidence type="ECO:0000313" key="5">
    <source>
        <dbReference type="EMBL" id="CEJ91671.1"/>
    </source>
</evidence>
<feature type="region of interest" description="Disordered" evidence="1">
    <location>
        <begin position="417"/>
        <end position="450"/>
    </location>
</feature>
<reference evidence="5 6" key="1">
    <citation type="journal article" date="2015" name="Genome Announc.">
        <title>Draft Genome Sequence and Gene Annotation of the Entomopathogenic Fungus Verticillium hemipterigenum.</title>
        <authorList>
            <person name="Horn F."/>
            <person name="Habel A."/>
            <person name="Scharf D.H."/>
            <person name="Dworschak J."/>
            <person name="Brakhage A.A."/>
            <person name="Guthke R."/>
            <person name="Hertweck C."/>
            <person name="Linde J."/>
        </authorList>
    </citation>
    <scope>NUCLEOTIDE SEQUENCE [LARGE SCALE GENOMIC DNA]</scope>
</reference>
<evidence type="ECO:0000256" key="2">
    <source>
        <dbReference type="SAM" id="Phobius"/>
    </source>
</evidence>
<keyword evidence="3" id="KW-0732">Signal</keyword>
<dbReference type="GO" id="GO:0005509">
    <property type="term" value="F:calcium ion binding"/>
    <property type="evidence" value="ECO:0007669"/>
    <property type="project" value="InterPro"/>
</dbReference>
<protein>
    <recommendedName>
        <fullName evidence="4">Dystroglycan-type cadherin-like domain-containing protein</fullName>
    </recommendedName>
</protein>
<feature type="compositionally biased region" description="Basic and acidic residues" evidence="1">
    <location>
        <begin position="831"/>
        <end position="840"/>
    </location>
</feature>
<feature type="chain" id="PRO_5001989579" description="Dystroglycan-type cadherin-like domain-containing protein" evidence="3">
    <location>
        <begin position="20"/>
        <end position="850"/>
    </location>
</feature>
<dbReference type="InterPro" id="IPR015919">
    <property type="entry name" value="Cadherin-like_sf"/>
</dbReference>
<accession>A0A0A1T3F0</accession>
<feature type="transmembrane region" description="Helical" evidence="2">
    <location>
        <begin position="459"/>
        <end position="481"/>
    </location>
</feature>
<dbReference type="SUPFAM" id="SSF49313">
    <property type="entry name" value="Cadherin-like"/>
    <property type="match status" value="3"/>
</dbReference>
<keyword evidence="2" id="KW-1133">Transmembrane helix</keyword>
<dbReference type="AlphaFoldDB" id="A0A0A1T3F0"/>
<feature type="domain" description="Dystroglycan-type cadherin-like" evidence="4">
    <location>
        <begin position="143"/>
        <end position="238"/>
    </location>
</feature>
<keyword evidence="6" id="KW-1185">Reference proteome</keyword>
<dbReference type="OrthoDB" id="41532at2759"/>
<name>A0A0A1T3F0_9HYPO</name>
<feature type="region of interest" description="Disordered" evidence="1">
    <location>
        <begin position="777"/>
        <end position="843"/>
    </location>
</feature>
<dbReference type="Gene3D" id="2.60.40.10">
    <property type="entry name" value="Immunoglobulins"/>
    <property type="match status" value="4"/>
</dbReference>
<dbReference type="InterPro" id="IPR006644">
    <property type="entry name" value="Cadg"/>
</dbReference>
<dbReference type="Proteomes" id="UP000039046">
    <property type="component" value="Unassembled WGS sequence"/>
</dbReference>
<dbReference type="EMBL" id="CDHN01000004">
    <property type="protein sequence ID" value="CEJ91671.1"/>
    <property type="molecule type" value="Genomic_DNA"/>
</dbReference>
<gene>
    <name evidence="5" type="ORF">VHEMI07369</name>
</gene>
<dbReference type="InterPro" id="IPR013783">
    <property type="entry name" value="Ig-like_fold"/>
</dbReference>
<dbReference type="SMART" id="SM00736">
    <property type="entry name" value="CADG"/>
    <property type="match status" value="2"/>
</dbReference>
<keyword evidence="2" id="KW-0472">Membrane</keyword>
<feature type="domain" description="Dystroglycan-type cadherin-like" evidence="4">
    <location>
        <begin position="15"/>
        <end position="122"/>
    </location>
</feature>